<evidence type="ECO:0000313" key="3">
    <source>
        <dbReference type="EMBL" id="CAK9100120.1"/>
    </source>
</evidence>
<sequence>MHIVPRLRQICNGRGMSPKPAREQLGGKEPLQPAEEPTTLASSMQPIFEGGTGLRALSAEDKARIGKLIKVLAKERRDKEELREQLGHQACRVQDLEREREVSQKKEAELVARVARSLDLLRTYQLEASGRRPGQGDQMFMDSEDDSKDQAVRTSPELPPLPQLGFLKPQVAESEGPPCNALQTADPLPSEAVHSARQPANPQLVFALKPPQLSLLQRYLSIQDGEAVQQDAKSPRQLQVRAERSHASSANAAVQTAVVNSFKKRSEARSLSPPTAPVKDSLQSSSCRRLQASPGYASKVGEPQRLRLGRWTRTQPQAEPLTPPQRARRSFSKTRSMSSERLTRTFDVPSEPLLGSPLPTASSARQIRNSRGPLESLIHWPLRLDSYYAPHMFDVIDSLESSGGGETSSAPPSISEELRRLQQELVSIEKKVSQGPTAGSVRGRVVKEQARGEPFDPDWRPLETLHNISFNCLGETPGLADSPLEESQELSEIDDVLQLLRHVKPT</sequence>
<proteinExistence type="predicted"/>
<comment type="caution">
    <text evidence="3">The sequence shown here is derived from an EMBL/GenBank/DDBJ whole genome shotgun (WGS) entry which is preliminary data.</text>
</comment>
<evidence type="ECO:0000256" key="2">
    <source>
        <dbReference type="SAM" id="MobiDB-lite"/>
    </source>
</evidence>
<feature type="region of interest" description="Disordered" evidence="2">
    <location>
        <begin position="11"/>
        <end position="41"/>
    </location>
</feature>
<dbReference type="Proteomes" id="UP001642484">
    <property type="component" value="Unassembled WGS sequence"/>
</dbReference>
<protein>
    <submittedName>
        <fullName evidence="3">Uncharacterized protein</fullName>
    </submittedName>
</protein>
<dbReference type="EMBL" id="CAXAMN010026028">
    <property type="protein sequence ID" value="CAK9100120.1"/>
    <property type="molecule type" value="Genomic_DNA"/>
</dbReference>
<keyword evidence="1" id="KW-0175">Coiled coil</keyword>
<accession>A0ABP0RKU3</accession>
<evidence type="ECO:0000256" key="1">
    <source>
        <dbReference type="SAM" id="Coils"/>
    </source>
</evidence>
<feature type="region of interest" description="Disordered" evidence="2">
    <location>
        <begin position="265"/>
        <end position="342"/>
    </location>
</feature>
<keyword evidence="4" id="KW-1185">Reference proteome</keyword>
<name>A0ABP0RKU3_9DINO</name>
<gene>
    <name evidence="3" type="ORF">CCMP2556_LOCUS47347</name>
</gene>
<evidence type="ECO:0000313" key="4">
    <source>
        <dbReference type="Proteomes" id="UP001642484"/>
    </source>
</evidence>
<organism evidence="3 4">
    <name type="scientific">Durusdinium trenchii</name>
    <dbReference type="NCBI Taxonomy" id="1381693"/>
    <lineage>
        <taxon>Eukaryota</taxon>
        <taxon>Sar</taxon>
        <taxon>Alveolata</taxon>
        <taxon>Dinophyceae</taxon>
        <taxon>Suessiales</taxon>
        <taxon>Symbiodiniaceae</taxon>
        <taxon>Durusdinium</taxon>
    </lineage>
</organism>
<reference evidence="3 4" key="1">
    <citation type="submission" date="2024-02" db="EMBL/GenBank/DDBJ databases">
        <authorList>
            <person name="Chen Y."/>
            <person name="Shah S."/>
            <person name="Dougan E. K."/>
            <person name="Thang M."/>
            <person name="Chan C."/>
        </authorList>
    </citation>
    <scope>NUCLEOTIDE SEQUENCE [LARGE SCALE GENOMIC DNA]</scope>
</reference>
<feature type="region of interest" description="Disordered" evidence="2">
    <location>
        <begin position="127"/>
        <end position="198"/>
    </location>
</feature>
<feature type="coiled-coil region" evidence="1">
    <location>
        <begin position="65"/>
        <end position="113"/>
    </location>
</feature>